<evidence type="ECO:0000313" key="10">
    <source>
        <dbReference type="EMBL" id="MFC6034515.1"/>
    </source>
</evidence>
<accession>A0ABW1KTA5</accession>
<evidence type="ECO:0000256" key="7">
    <source>
        <dbReference type="SAM" id="MobiDB-lite"/>
    </source>
</evidence>
<dbReference type="Proteomes" id="UP001596116">
    <property type="component" value="Unassembled WGS sequence"/>
</dbReference>
<dbReference type="Gene3D" id="3.30.1340.30">
    <property type="match status" value="1"/>
</dbReference>
<feature type="transmembrane region" description="Helical" evidence="6">
    <location>
        <begin position="175"/>
        <end position="199"/>
    </location>
</feature>
<comment type="caution">
    <text evidence="10">The sequence shown here is derived from an EMBL/GenBank/DDBJ whole genome shotgun (WGS) entry which is preliminary data.</text>
</comment>
<proteinExistence type="inferred from homology"/>
<feature type="signal peptide" evidence="8">
    <location>
        <begin position="1"/>
        <end position="30"/>
    </location>
</feature>
<comment type="subcellular location">
    <subcellularLocation>
        <location evidence="6">Cell inner membrane</location>
        <topology evidence="6">Multi-pass membrane protein</topology>
    </subcellularLocation>
    <subcellularLocation>
        <location evidence="1">Cell membrane</location>
        <topology evidence="1">Multi-pass membrane protein</topology>
    </subcellularLocation>
</comment>
<keyword evidence="8" id="KW-0732">Signal</keyword>
<dbReference type="RefSeq" id="WP_379880160.1">
    <property type="nucleotide sequence ID" value="NZ_JBHPON010000001.1"/>
</dbReference>
<dbReference type="PANTHER" id="PTHR30221">
    <property type="entry name" value="SMALL-CONDUCTANCE MECHANOSENSITIVE CHANNEL"/>
    <property type="match status" value="1"/>
</dbReference>
<evidence type="ECO:0000256" key="5">
    <source>
        <dbReference type="ARBA" id="ARBA00023136"/>
    </source>
</evidence>
<dbReference type="SUPFAM" id="SSF82689">
    <property type="entry name" value="Mechanosensitive channel protein MscS (YggB), C-terminal domain"/>
    <property type="match status" value="1"/>
</dbReference>
<keyword evidence="4 6" id="KW-1133">Transmembrane helix</keyword>
<dbReference type="Pfam" id="PF00924">
    <property type="entry name" value="MS_channel_2nd"/>
    <property type="match status" value="1"/>
</dbReference>
<comment type="caution">
    <text evidence="6">Lacks conserved residue(s) required for the propagation of feature annotation.</text>
</comment>
<evidence type="ECO:0000256" key="2">
    <source>
        <dbReference type="ARBA" id="ARBA00022475"/>
    </source>
</evidence>
<comment type="similarity">
    <text evidence="6">Belongs to the MscS (TC 1.A.23) family.</text>
</comment>
<dbReference type="EMBL" id="JBHPON010000001">
    <property type="protein sequence ID" value="MFC6034515.1"/>
    <property type="molecule type" value="Genomic_DNA"/>
</dbReference>
<name>A0ABW1KTA5_9PROT</name>
<keyword evidence="6" id="KW-0406">Ion transport</keyword>
<feature type="transmembrane region" description="Helical" evidence="6">
    <location>
        <begin position="205"/>
        <end position="224"/>
    </location>
</feature>
<dbReference type="Gene3D" id="1.10.287.1260">
    <property type="match status" value="1"/>
</dbReference>
<dbReference type="PANTHER" id="PTHR30221:SF1">
    <property type="entry name" value="SMALL-CONDUCTANCE MECHANOSENSITIVE CHANNEL"/>
    <property type="match status" value="1"/>
</dbReference>
<feature type="compositionally biased region" description="Basic and acidic residues" evidence="7">
    <location>
        <begin position="412"/>
        <end position="423"/>
    </location>
</feature>
<dbReference type="Pfam" id="PF04972">
    <property type="entry name" value="BON"/>
    <property type="match status" value="1"/>
</dbReference>
<evidence type="ECO:0000259" key="9">
    <source>
        <dbReference type="PROSITE" id="PS50914"/>
    </source>
</evidence>
<dbReference type="InterPro" id="IPR011066">
    <property type="entry name" value="MscS_channel_C_sf"/>
</dbReference>
<feature type="compositionally biased region" description="Basic and acidic residues" evidence="7">
    <location>
        <begin position="433"/>
        <end position="449"/>
    </location>
</feature>
<evidence type="ECO:0000256" key="1">
    <source>
        <dbReference type="ARBA" id="ARBA00004651"/>
    </source>
</evidence>
<reference evidence="10 11" key="1">
    <citation type="submission" date="2024-09" db="EMBL/GenBank/DDBJ databases">
        <authorList>
            <person name="Zhang Z.-H."/>
        </authorList>
    </citation>
    <scope>NUCLEOTIDE SEQUENCE [LARGE SCALE GENOMIC DNA]</scope>
    <source>
        <strain evidence="10 11">HHTR114</strain>
    </source>
</reference>
<dbReference type="PROSITE" id="PS50914">
    <property type="entry name" value="BON"/>
    <property type="match status" value="1"/>
</dbReference>
<dbReference type="InterPro" id="IPR045275">
    <property type="entry name" value="MscS_archaea/bacteria_type"/>
</dbReference>
<evidence type="ECO:0000256" key="4">
    <source>
        <dbReference type="ARBA" id="ARBA00022989"/>
    </source>
</evidence>
<dbReference type="SUPFAM" id="SSF50182">
    <property type="entry name" value="Sm-like ribonucleoproteins"/>
    <property type="match status" value="1"/>
</dbReference>
<evidence type="ECO:0000256" key="6">
    <source>
        <dbReference type="RuleBase" id="RU369025"/>
    </source>
</evidence>
<keyword evidence="3 6" id="KW-0812">Transmembrane</keyword>
<organism evidence="10 11">
    <name type="scientific">Hyphococcus aureus</name>
    <dbReference type="NCBI Taxonomy" id="2666033"/>
    <lineage>
        <taxon>Bacteria</taxon>
        <taxon>Pseudomonadati</taxon>
        <taxon>Pseudomonadota</taxon>
        <taxon>Alphaproteobacteria</taxon>
        <taxon>Parvularculales</taxon>
        <taxon>Parvularculaceae</taxon>
        <taxon>Hyphococcus</taxon>
    </lineage>
</organism>
<sequence>MFFSLMPAAYRTIALLFSAMMLLAATPAFAQEDMPADPEPVIETAPPGASDGEIAARIQDIFAQIESLQHVEASVASGVVTLSGETQTADAAARAEAIAARINGVVTVENQIQRDVSVTTRLTPAAGQAETFFRSAVRSLPLILLALAAFAAVAAFGWLLSVWRWLWRHITPNAFIAELAASTFRGLFFVLGAVAALSILDATALLGAFLGAAGVIGLAVGFAVRDTIENYIASIMLSLRQPFRPNDYVVIDNKEGRVIRLTSRATILMTLDGNHLRIPNATVFKAVILNYTRNPERRFDFELGVDADDDPIAAIETGIEAIKTLDFVLKDPPPIGFIKAVGDSNIVIFFAAWIDQRKADFAKSRSIALSAAKDALEDAGFALPEPIYRLRFDEKAPPLLQEKATAVASETKPSEKPEKRERIPAATAQDVAPDTHLEEKVAEERREEPQGDLLSTTAPVE</sequence>
<keyword evidence="6" id="KW-0997">Cell inner membrane</keyword>
<keyword evidence="6" id="KW-0813">Transport</keyword>
<evidence type="ECO:0000313" key="11">
    <source>
        <dbReference type="Proteomes" id="UP001596116"/>
    </source>
</evidence>
<keyword evidence="11" id="KW-1185">Reference proteome</keyword>
<feature type="chain" id="PRO_5046635676" description="Small-conductance mechanosensitive channel" evidence="8">
    <location>
        <begin position="31"/>
        <end position="461"/>
    </location>
</feature>
<dbReference type="InterPro" id="IPR010920">
    <property type="entry name" value="LSM_dom_sf"/>
</dbReference>
<gene>
    <name evidence="10" type="ORF">ACFMB1_03105</name>
</gene>
<evidence type="ECO:0000256" key="3">
    <source>
        <dbReference type="ARBA" id="ARBA00022692"/>
    </source>
</evidence>
<dbReference type="Gene3D" id="2.30.30.60">
    <property type="match status" value="1"/>
</dbReference>
<feature type="domain" description="BON" evidence="9">
    <location>
        <begin position="50"/>
        <end position="116"/>
    </location>
</feature>
<keyword evidence="6" id="KW-0407">Ion channel</keyword>
<comment type="subunit">
    <text evidence="6">Homoheptamer.</text>
</comment>
<keyword evidence="2" id="KW-1003">Cell membrane</keyword>
<dbReference type="InterPro" id="IPR006685">
    <property type="entry name" value="MscS_channel_2nd"/>
</dbReference>
<keyword evidence="5 6" id="KW-0472">Membrane</keyword>
<dbReference type="Gene3D" id="3.30.70.100">
    <property type="match status" value="1"/>
</dbReference>
<comment type="function">
    <text evidence="6">Mechanosensitive channel that participates in the regulation of osmotic pressure changes within the cell, opening in response to stretch forces in the membrane lipid bilayer, without the need for other proteins. Contributes to normal resistance to hypoosmotic shock. Forms an ion channel of 1.0 nanosiemens conductance with a slight preference for anions.</text>
</comment>
<feature type="transmembrane region" description="Helical" evidence="6">
    <location>
        <begin position="142"/>
        <end position="163"/>
    </location>
</feature>
<evidence type="ECO:0000256" key="8">
    <source>
        <dbReference type="SAM" id="SignalP"/>
    </source>
</evidence>
<dbReference type="InterPro" id="IPR023408">
    <property type="entry name" value="MscS_beta-dom_sf"/>
</dbReference>
<protein>
    <recommendedName>
        <fullName evidence="6">Small-conductance mechanosensitive channel</fullName>
    </recommendedName>
</protein>
<feature type="region of interest" description="Disordered" evidence="7">
    <location>
        <begin position="405"/>
        <end position="461"/>
    </location>
</feature>
<dbReference type="InterPro" id="IPR007055">
    <property type="entry name" value="BON_dom"/>
</dbReference>